<evidence type="ECO:0000313" key="2">
    <source>
        <dbReference type="Proteomes" id="UP001059663"/>
    </source>
</evidence>
<name>A0AC61U1S5_9MICO</name>
<evidence type="ECO:0000313" key="1">
    <source>
        <dbReference type="EMBL" id="UUZ43928.1"/>
    </source>
</evidence>
<organism evidence="1 2">
    <name type="scientific">Janibacter limosus</name>
    <dbReference type="NCBI Taxonomy" id="53458"/>
    <lineage>
        <taxon>Bacteria</taxon>
        <taxon>Bacillati</taxon>
        <taxon>Actinomycetota</taxon>
        <taxon>Actinomycetes</taxon>
        <taxon>Micrococcales</taxon>
        <taxon>Intrasporangiaceae</taxon>
        <taxon>Janibacter</taxon>
    </lineage>
</organism>
<reference evidence="1" key="1">
    <citation type="submission" date="2021-11" db="EMBL/GenBank/DDBJ databases">
        <title>Study of the species diversity of bacterial strains isolated from a unique natural object - Shulgan-Tash cave (Bashkiria).</title>
        <authorList>
            <person name="Sazanova A.L."/>
            <person name="Chirak E.R."/>
            <person name="Safronova V.I."/>
        </authorList>
    </citation>
    <scope>NUCLEOTIDE SEQUENCE</scope>
    <source>
        <strain evidence="1">P1</strain>
    </source>
</reference>
<dbReference type="EMBL" id="CP087977">
    <property type="protein sequence ID" value="UUZ43928.1"/>
    <property type="molecule type" value="Genomic_DNA"/>
</dbReference>
<dbReference type="Proteomes" id="UP001059663">
    <property type="component" value="Chromosome"/>
</dbReference>
<gene>
    <name evidence="1" type="ORF">LP422_14710</name>
</gene>
<protein>
    <submittedName>
        <fullName evidence="1">Uncharacterized protein</fullName>
    </submittedName>
</protein>
<proteinExistence type="predicted"/>
<sequence>MSPLALAMAISAIAGLGVALVIAGLVPAKPDTGRGRRPDAPADDAAEPGRRCRVDRLDPDRGHRSVGEAPDRPVHRPQGTARGPRATADPGRGALRQEGDRGRSRSRRLHTATDGPGLRSRHPLRHRPGLRRLRVVRARPDGPRPRQGKS</sequence>
<accession>A0AC61U1S5</accession>